<protein>
    <recommendedName>
        <fullName evidence="4">Tyr recombinase domain-containing protein</fullName>
    </recommendedName>
</protein>
<gene>
    <name evidence="2" type="ORF">SM436_22275</name>
</gene>
<organism evidence="2 3">
    <name type="scientific">Actinomadura chokoriensis</name>
    <dbReference type="NCBI Taxonomy" id="454156"/>
    <lineage>
        <taxon>Bacteria</taxon>
        <taxon>Bacillati</taxon>
        <taxon>Actinomycetota</taxon>
        <taxon>Actinomycetes</taxon>
        <taxon>Streptosporangiales</taxon>
        <taxon>Thermomonosporaceae</taxon>
        <taxon>Actinomadura</taxon>
    </lineage>
</organism>
<dbReference type="SUPFAM" id="SSF56349">
    <property type="entry name" value="DNA breaking-rejoining enzymes"/>
    <property type="match status" value="1"/>
</dbReference>
<sequence length="111" mass="12469">MFLTDHKACPSVALVDVDPRTSRARLSYRRAAELFEQHTTDLPGRPYKLHHLRHSGLTHTAEDGASMPMMLALTGHTSVRSLAKCVRVSAEALGRWQAERDPARRRVGARR</sequence>
<evidence type="ECO:0000313" key="2">
    <source>
        <dbReference type="EMBL" id="MFA1556426.1"/>
    </source>
</evidence>
<proteinExistence type="predicted"/>
<comment type="caution">
    <text evidence="2">The sequence shown here is derived from an EMBL/GenBank/DDBJ whole genome shotgun (WGS) entry which is preliminary data.</text>
</comment>
<accession>A0ABV4R1B3</accession>
<evidence type="ECO:0000313" key="3">
    <source>
        <dbReference type="Proteomes" id="UP001569904"/>
    </source>
</evidence>
<dbReference type="Proteomes" id="UP001569904">
    <property type="component" value="Unassembled WGS sequence"/>
</dbReference>
<evidence type="ECO:0008006" key="4">
    <source>
        <dbReference type="Google" id="ProtNLM"/>
    </source>
</evidence>
<dbReference type="InterPro" id="IPR013762">
    <property type="entry name" value="Integrase-like_cat_sf"/>
</dbReference>
<name>A0ABV4R1B3_9ACTN</name>
<dbReference type="Gene3D" id="1.10.443.10">
    <property type="entry name" value="Intergrase catalytic core"/>
    <property type="match status" value="1"/>
</dbReference>
<dbReference type="InterPro" id="IPR011010">
    <property type="entry name" value="DNA_brk_join_enz"/>
</dbReference>
<keyword evidence="1" id="KW-0233">DNA recombination</keyword>
<dbReference type="RefSeq" id="WP_371943133.1">
    <property type="nucleotide sequence ID" value="NZ_JAXCEH010000015.1"/>
</dbReference>
<keyword evidence="3" id="KW-1185">Reference proteome</keyword>
<reference evidence="2 3" key="1">
    <citation type="submission" date="2023-11" db="EMBL/GenBank/DDBJ databases">
        <title>Actinomadura monticuli sp. nov., isolated from volcanic ash.</title>
        <authorList>
            <person name="Lee S.D."/>
            <person name="Yang H."/>
            <person name="Kim I.S."/>
        </authorList>
    </citation>
    <scope>NUCLEOTIDE SEQUENCE [LARGE SCALE GENOMIC DNA]</scope>
    <source>
        <strain evidence="2 3">DSM 45346</strain>
    </source>
</reference>
<dbReference type="EMBL" id="JAXCEH010000015">
    <property type="protein sequence ID" value="MFA1556426.1"/>
    <property type="molecule type" value="Genomic_DNA"/>
</dbReference>
<evidence type="ECO:0000256" key="1">
    <source>
        <dbReference type="ARBA" id="ARBA00023172"/>
    </source>
</evidence>